<dbReference type="PRINTS" id="PR00092">
    <property type="entry name" value="TYROSINASE"/>
</dbReference>
<dbReference type="GO" id="GO:0016491">
    <property type="term" value="F:oxidoreductase activity"/>
    <property type="evidence" value="ECO:0007669"/>
    <property type="project" value="InterPro"/>
</dbReference>
<keyword evidence="6" id="KW-1185">Reference proteome</keyword>
<evidence type="ECO:0000313" key="5">
    <source>
        <dbReference type="EMBL" id="KAF9735418.1"/>
    </source>
</evidence>
<proteinExistence type="predicted"/>
<dbReference type="InterPro" id="IPR008922">
    <property type="entry name" value="Di-copper_centre_dom_sf"/>
</dbReference>
<feature type="chain" id="PRO_5040147985" evidence="2">
    <location>
        <begin position="19"/>
        <end position="410"/>
    </location>
</feature>
<dbReference type="PANTHER" id="PTHR11474">
    <property type="entry name" value="TYROSINASE FAMILY MEMBER"/>
    <property type="match status" value="1"/>
</dbReference>
<dbReference type="SUPFAM" id="SSF48056">
    <property type="entry name" value="Di-copper centre-containing domain"/>
    <property type="match status" value="1"/>
</dbReference>
<dbReference type="Pfam" id="PF00264">
    <property type="entry name" value="Tyrosinase"/>
    <property type="match status" value="1"/>
</dbReference>
<protein>
    <submittedName>
        <fullName evidence="5">Tyrosinase 12</fullName>
    </submittedName>
</protein>
<evidence type="ECO:0000313" key="6">
    <source>
        <dbReference type="Proteomes" id="UP000756921"/>
    </source>
</evidence>
<dbReference type="GO" id="GO:0046872">
    <property type="term" value="F:metal ion binding"/>
    <property type="evidence" value="ECO:0007669"/>
    <property type="project" value="UniProtKB-KW"/>
</dbReference>
<gene>
    <name evidence="5" type="ORF">PMIN01_06823</name>
</gene>
<keyword evidence="2" id="KW-0732">Signal</keyword>
<dbReference type="PANTHER" id="PTHR11474:SF116">
    <property type="entry name" value="TYROSINASE"/>
    <property type="match status" value="1"/>
</dbReference>
<dbReference type="InterPro" id="IPR002227">
    <property type="entry name" value="Tyrosinase_Cu-bd"/>
</dbReference>
<dbReference type="PROSITE" id="PS00497">
    <property type="entry name" value="TYROSINASE_1"/>
    <property type="match status" value="1"/>
</dbReference>
<evidence type="ECO:0000256" key="1">
    <source>
        <dbReference type="ARBA" id="ARBA00022723"/>
    </source>
</evidence>
<dbReference type="EMBL" id="WJXW01000006">
    <property type="protein sequence ID" value="KAF9735418.1"/>
    <property type="molecule type" value="Genomic_DNA"/>
</dbReference>
<comment type="caution">
    <text evidence="5">The sequence shown here is derived from an EMBL/GenBank/DDBJ whole genome shotgun (WGS) entry which is preliminary data.</text>
</comment>
<dbReference type="Proteomes" id="UP000756921">
    <property type="component" value="Unassembled WGS sequence"/>
</dbReference>
<evidence type="ECO:0000259" key="3">
    <source>
        <dbReference type="PROSITE" id="PS00497"/>
    </source>
</evidence>
<evidence type="ECO:0000256" key="2">
    <source>
        <dbReference type="SAM" id="SignalP"/>
    </source>
</evidence>
<name>A0A9P6GHV8_9PLEO</name>
<dbReference type="Gene3D" id="1.10.1280.10">
    <property type="entry name" value="Di-copper center containing domain from catechol oxidase"/>
    <property type="match status" value="1"/>
</dbReference>
<dbReference type="OrthoDB" id="6132182at2759"/>
<feature type="domain" description="Tyrosinase copper-binding" evidence="4">
    <location>
        <begin position="330"/>
        <end position="341"/>
    </location>
</feature>
<evidence type="ECO:0000259" key="4">
    <source>
        <dbReference type="PROSITE" id="PS00498"/>
    </source>
</evidence>
<keyword evidence="1" id="KW-0479">Metal-binding</keyword>
<reference evidence="5" key="1">
    <citation type="journal article" date="2020" name="Mol. Plant Microbe Interact.">
        <title>Genome Sequence of the Biocontrol Agent Coniothyrium minitans strain Conio (IMI 134523).</title>
        <authorList>
            <person name="Patel D."/>
            <person name="Shittu T.A."/>
            <person name="Baroncelli R."/>
            <person name="Muthumeenakshi S."/>
            <person name="Osborne T.H."/>
            <person name="Janganan T.K."/>
            <person name="Sreenivasaprasad S."/>
        </authorList>
    </citation>
    <scope>NUCLEOTIDE SEQUENCE</scope>
    <source>
        <strain evidence="5">Conio</strain>
    </source>
</reference>
<dbReference type="PROSITE" id="PS00498">
    <property type="entry name" value="TYROSINASE_2"/>
    <property type="match status" value="1"/>
</dbReference>
<dbReference type="AlphaFoldDB" id="A0A9P6GHV8"/>
<feature type="signal peptide" evidence="2">
    <location>
        <begin position="1"/>
        <end position="18"/>
    </location>
</feature>
<accession>A0A9P6GHV8</accession>
<organism evidence="5 6">
    <name type="scientific">Paraphaeosphaeria minitans</name>
    <dbReference type="NCBI Taxonomy" id="565426"/>
    <lineage>
        <taxon>Eukaryota</taxon>
        <taxon>Fungi</taxon>
        <taxon>Dikarya</taxon>
        <taxon>Ascomycota</taxon>
        <taxon>Pezizomycotina</taxon>
        <taxon>Dothideomycetes</taxon>
        <taxon>Pleosporomycetidae</taxon>
        <taxon>Pleosporales</taxon>
        <taxon>Massarineae</taxon>
        <taxon>Didymosphaeriaceae</taxon>
        <taxon>Paraphaeosphaeria</taxon>
    </lineage>
</organism>
<sequence length="410" mass="43677">MRFTTSVALCLVAALSNAAPTPQTDGSAADLPTQASPDEAQAVEQIAQLAQFAGQTTNETLAANTKRDGCSLGNISVRREWSTLSKPQRKAYTDAVVCLQKLPARTPSSIIPGAKSRFDDFVGTHIQQANYIHYTGTFLAWHRYFTWSYEQALRNECGYKGVQPYWDWASSGAVGLTKSAILDGSAYSMSGDGEHVEQTGDIVLGGSEGLPALVLPTGSGGGCVKSGPFANVSVNLGPVGLSLPGGSTDANGDGLSYNPRCLKRDLTDAVIRKYANATAIAYTILKPQEVYDFQMTMQGVPGSGNIGIHGGGHYSMGGDPGRDVNTSPGDPLFYTHHAMIDRVWWIWQLLDRKERTGAKGVSGTGTFLNMPPSANTTLDTVLNLGYAAGPPITVRELMSTTDGPFCYTYL</sequence>
<dbReference type="InterPro" id="IPR050316">
    <property type="entry name" value="Tyrosinase/Hemocyanin"/>
</dbReference>
<feature type="domain" description="Tyrosinase copper-binding" evidence="3">
    <location>
        <begin position="133"/>
        <end position="150"/>
    </location>
</feature>